<gene>
    <name evidence="1" type="ORF">DEU29_10627</name>
</gene>
<proteinExistence type="predicted"/>
<dbReference type="EMBL" id="SNXI01000006">
    <property type="protein sequence ID" value="TDP37565.1"/>
    <property type="molecule type" value="Genomic_DNA"/>
</dbReference>
<accession>A0A4R6PI95</accession>
<dbReference type="OrthoDB" id="5772064at2"/>
<reference evidence="1 2" key="1">
    <citation type="submission" date="2019-03" db="EMBL/GenBank/DDBJ databases">
        <title>Freshwater and sediment microbial communities from various areas in North America, analyzing microbe dynamics in response to fracking.</title>
        <authorList>
            <person name="Lamendella R."/>
        </authorList>
    </citation>
    <scope>NUCLEOTIDE SEQUENCE [LARGE SCALE GENOMIC DNA]</scope>
    <source>
        <strain evidence="1 2">18_TX</strain>
    </source>
</reference>
<keyword evidence="2" id="KW-1185">Reference proteome</keyword>
<comment type="caution">
    <text evidence="1">The sequence shown here is derived from an EMBL/GenBank/DDBJ whole genome shotgun (WGS) entry which is preliminary data.</text>
</comment>
<sequence>MSLTVKSVSIATSIIGLAAVGYLFATPASPITSVSNSTQQCEQLLSNAETGDIKKQCVAAANEVTWTNWVKGESRSAQFHFIDLFELLFSSKDASQQKQRFNQQSSL</sequence>
<name>A0A4R6PI95_9GAMM</name>
<protein>
    <submittedName>
        <fullName evidence="1">Uncharacterized protein</fullName>
    </submittedName>
</protein>
<dbReference type="Proteomes" id="UP000295531">
    <property type="component" value="Unassembled WGS sequence"/>
</dbReference>
<evidence type="ECO:0000313" key="1">
    <source>
        <dbReference type="EMBL" id="TDP37565.1"/>
    </source>
</evidence>
<dbReference type="AlphaFoldDB" id="A0A4R6PI95"/>
<dbReference type="RefSeq" id="WP_133539417.1">
    <property type="nucleotide sequence ID" value="NZ_SNXI01000006.1"/>
</dbReference>
<organism evidence="1 2">
    <name type="scientific">Idiomarina aquatica</name>
    <dbReference type="NCBI Taxonomy" id="1327752"/>
    <lineage>
        <taxon>Bacteria</taxon>
        <taxon>Pseudomonadati</taxon>
        <taxon>Pseudomonadota</taxon>
        <taxon>Gammaproteobacteria</taxon>
        <taxon>Alteromonadales</taxon>
        <taxon>Idiomarinaceae</taxon>
        <taxon>Idiomarina</taxon>
    </lineage>
</organism>
<evidence type="ECO:0000313" key="2">
    <source>
        <dbReference type="Proteomes" id="UP000295531"/>
    </source>
</evidence>